<sequence>MAAGEASSASGQQTTTTTTTTTSTEHGRKAIPSRNPLPLSASQEAQVRDIFYARVRSRCQEEIKAFAECALGRTFTAPFLCREPHRVMNGCMKAHATQDEQDAAREEWFARRMERQAERERKARRKAQQEEFLREWWGLPEKDREIARREAEKANRPERIGGVPSRDRVRFDNTGHNDKSGSSNGVGSSR</sequence>
<keyword evidence="3" id="KW-0472">Membrane</keyword>
<dbReference type="PANTHER" id="PTHR22977">
    <property type="entry name" value="COX ASSEMBLY MITOCHONDRIAL PROTEIN"/>
    <property type="match status" value="1"/>
</dbReference>
<dbReference type="PANTHER" id="PTHR22977:SF5">
    <property type="entry name" value="COX ASSEMBLY MITOCHONDRIAL PROTEIN HOMOLOG"/>
    <property type="match status" value="1"/>
</dbReference>
<dbReference type="AlphaFoldDB" id="A0AAE0IRY1"/>
<name>A0AAE0IRY1_9PEZI</name>
<comment type="caution">
    <text evidence="5">The sequence shown here is derived from an EMBL/GenBank/DDBJ whole genome shotgun (WGS) entry which is preliminary data.</text>
</comment>
<keyword evidence="6" id="KW-1185">Reference proteome</keyword>
<feature type="compositionally biased region" description="Basic and acidic residues" evidence="4">
    <location>
        <begin position="148"/>
        <end position="179"/>
    </location>
</feature>
<protein>
    <recommendedName>
        <fullName evidence="3">COX assembly mitochondrial protein</fullName>
    </recommendedName>
</protein>
<dbReference type="Pfam" id="PF08583">
    <property type="entry name" value="Cmc1"/>
    <property type="match status" value="1"/>
</dbReference>
<accession>A0AAE0IRY1</accession>
<reference evidence="5" key="2">
    <citation type="submission" date="2023-06" db="EMBL/GenBank/DDBJ databases">
        <authorList>
            <consortium name="Lawrence Berkeley National Laboratory"/>
            <person name="Haridas S."/>
            <person name="Hensen N."/>
            <person name="Bonometti L."/>
            <person name="Westerberg I."/>
            <person name="Brannstrom I.O."/>
            <person name="Guillou S."/>
            <person name="Cros-Aarteil S."/>
            <person name="Calhoun S."/>
            <person name="Kuo A."/>
            <person name="Mondo S."/>
            <person name="Pangilinan J."/>
            <person name="Riley R."/>
            <person name="Labutti K."/>
            <person name="Andreopoulos B."/>
            <person name="Lipzen A."/>
            <person name="Chen C."/>
            <person name="Yanf M."/>
            <person name="Daum C."/>
            <person name="Ng V."/>
            <person name="Clum A."/>
            <person name="Steindorff A."/>
            <person name="Ohm R."/>
            <person name="Martin F."/>
            <person name="Silar P."/>
            <person name="Natvig D."/>
            <person name="Lalanne C."/>
            <person name="Gautier V."/>
            <person name="Ament-Velasquez S.L."/>
            <person name="Kruys A."/>
            <person name="Hutchinson M.I."/>
            <person name="Powell A.J."/>
            <person name="Barry K."/>
            <person name="Miller A.N."/>
            <person name="Grigoriev I.V."/>
            <person name="Debuchy R."/>
            <person name="Gladieux P."/>
            <person name="Thoren M.H."/>
            <person name="Johannesson H."/>
        </authorList>
    </citation>
    <scope>NUCLEOTIDE SEQUENCE</scope>
    <source>
        <strain evidence="5">CBS 118394</strain>
    </source>
</reference>
<keyword evidence="3" id="KW-0143">Chaperone</keyword>
<feature type="region of interest" description="Disordered" evidence="4">
    <location>
        <begin position="148"/>
        <end position="190"/>
    </location>
</feature>
<evidence type="ECO:0000313" key="5">
    <source>
        <dbReference type="EMBL" id="KAK3330113.1"/>
    </source>
</evidence>
<dbReference type="InterPro" id="IPR013892">
    <property type="entry name" value="Cyt_c_biogenesis_Cmc1-like"/>
</dbReference>
<comment type="similarity">
    <text evidence="1 3">Belongs to the CMC family.</text>
</comment>
<evidence type="ECO:0000256" key="3">
    <source>
        <dbReference type="RuleBase" id="RU364104"/>
    </source>
</evidence>
<keyword evidence="2" id="KW-1015">Disulfide bond</keyword>
<comment type="function">
    <text evidence="3">Required for mitochondrial cytochrome c oxidase (COX) assembly and respiration.</text>
</comment>
<evidence type="ECO:0000313" key="6">
    <source>
        <dbReference type="Proteomes" id="UP001283341"/>
    </source>
</evidence>
<organism evidence="5 6">
    <name type="scientific">Apodospora peruviana</name>
    <dbReference type="NCBI Taxonomy" id="516989"/>
    <lineage>
        <taxon>Eukaryota</taxon>
        <taxon>Fungi</taxon>
        <taxon>Dikarya</taxon>
        <taxon>Ascomycota</taxon>
        <taxon>Pezizomycotina</taxon>
        <taxon>Sordariomycetes</taxon>
        <taxon>Sordariomycetidae</taxon>
        <taxon>Sordariales</taxon>
        <taxon>Lasiosphaeriaceae</taxon>
        <taxon>Apodospora</taxon>
    </lineage>
</organism>
<feature type="compositionally biased region" description="Polar residues" evidence="4">
    <location>
        <begin position="180"/>
        <end position="190"/>
    </location>
</feature>
<evidence type="ECO:0000256" key="2">
    <source>
        <dbReference type="ARBA" id="ARBA00023157"/>
    </source>
</evidence>
<dbReference type="Proteomes" id="UP001283341">
    <property type="component" value="Unassembled WGS sequence"/>
</dbReference>
<evidence type="ECO:0000256" key="1">
    <source>
        <dbReference type="ARBA" id="ARBA00007347"/>
    </source>
</evidence>
<reference evidence="5" key="1">
    <citation type="journal article" date="2023" name="Mol. Phylogenet. Evol.">
        <title>Genome-scale phylogeny and comparative genomics of the fungal order Sordariales.</title>
        <authorList>
            <person name="Hensen N."/>
            <person name="Bonometti L."/>
            <person name="Westerberg I."/>
            <person name="Brannstrom I.O."/>
            <person name="Guillou S."/>
            <person name="Cros-Aarteil S."/>
            <person name="Calhoun S."/>
            <person name="Haridas S."/>
            <person name="Kuo A."/>
            <person name="Mondo S."/>
            <person name="Pangilinan J."/>
            <person name="Riley R."/>
            <person name="LaButti K."/>
            <person name="Andreopoulos B."/>
            <person name="Lipzen A."/>
            <person name="Chen C."/>
            <person name="Yan M."/>
            <person name="Daum C."/>
            <person name="Ng V."/>
            <person name="Clum A."/>
            <person name="Steindorff A."/>
            <person name="Ohm R.A."/>
            <person name="Martin F."/>
            <person name="Silar P."/>
            <person name="Natvig D.O."/>
            <person name="Lalanne C."/>
            <person name="Gautier V."/>
            <person name="Ament-Velasquez S.L."/>
            <person name="Kruys A."/>
            <person name="Hutchinson M.I."/>
            <person name="Powell A.J."/>
            <person name="Barry K."/>
            <person name="Miller A.N."/>
            <person name="Grigoriev I.V."/>
            <person name="Debuchy R."/>
            <person name="Gladieux P."/>
            <person name="Hiltunen Thoren M."/>
            <person name="Johannesson H."/>
        </authorList>
    </citation>
    <scope>NUCLEOTIDE SEQUENCE</scope>
    <source>
        <strain evidence="5">CBS 118394</strain>
    </source>
</reference>
<keyword evidence="3" id="KW-0496">Mitochondrion</keyword>
<feature type="compositionally biased region" description="Low complexity" evidence="4">
    <location>
        <begin position="1"/>
        <end position="24"/>
    </location>
</feature>
<keyword evidence="3" id="KW-0999">Mitochondrion inner membrane</keyword>
<feature type="region of interest" description="Disordered" evidence="4">
    <location>
        <begin position="1"/>
        <end position="42"/>
    </location>
</feature>
<comment type="subcellular location">
    <subcellularLocation>
        <location evidence="3">Mitochondrion inner membrane</location>
    </subcellularLocation>
</comment>
<gene>
    <name evidence="5" type="ORF">B0H66DRAFT_527482</name>
</gene>
<dbReference type="EMBL" id="JAUEDM010000001">
    <property type="protein sequence ID" value="KAK3330113.1"/>
    <property type="molecule type" value="Genomic_DNA"/>
</dbReference>
<proteinExistence type="inferred from homology"/>
<evidence type="ECO:0000256" key="4">
    <source>
        <dbReference type="SAM" id="MobiDB-lite"/>
    </source>
</evidence>
<dbReference type="GO" id="GO:0005743">
    <property type="term" value="C:mitochondrial inner membrane"/>
    <property type="evidence" value="ECO:0007669"/>
    <property type="project" value="UniProtKB-SubCell"/>
</dbReference>